<sequence>MKYLKLLSYVCLYRFWRKPFKVRDLPFIPMKNIISQLDIDSIVQLLKTSNRMNMKLSNFRRKIHKLIISHHGAYDQNADTIENSRMHQHIVVLETKSDVMCAYNYALHKSKTFNYCLSQNSINFWIEYFCADKKTRLPKFEFKNSNNLLELLNMFYNMFLIDQVALTIDGNQLKGEYKLILNHPLLQKCHDIEIVGKKFWVLERDMKYKLNTINVTSGLQIQCRTDFDCILLSKILHVDILNAELITVEELIDMECEVIKLWKHEFTPFQINEFFHCWMMGAMPKVRRFRLNMGCNHILYDDILRNIPALPWDKRRRAQFFCDRIELVDCEHGLDIERDDRLLATVIKRFEAVDFVVWHDRFPTDSWQETRFI</sequence>
<dbReference type="GeneID" id="13219370"/>
<gene>
    <name evidence="2 4" type="ORF">C14E2.11</name>
    <name evidence="2" type="ORF">CELE_C14E2.11</name>
</gene>
<evidence type="ECO:0000259" key="1">
    <source>
        <dbReference type="PROSITE" id="PS50181"/>
    </source>
</evidence>
<protein>
    <submittedName>
        <fullName evidence="2">F-box domain-containing protein</fullName>
    </submittedName>
</protein>
<dbReference type="OMA" id="ELIDMEC"/>
<evidence type="ECO:0000313" key="3">
    <source>
        <dbReference type="Proteomes" id="UP000001940"/>
    </source>
</evidence>
<dbReference type="Bgee" id="WBGene00206378">
    <property type="expression patterns" value="Expressed in embryo and 2 other cell types or tissues"/>
</dbReference>
<dbReference type="InterPro" id="IPR001810">
    <property type="entry name" value="F-box_dom"/>
</dbReference>
<dbReference type="Pfam" id="PF07735">
    <property type="entry name" value="FBA_2"/>
    <property type="match status" value="1"/>
</dbReference>
<dbReference type="RefSeq" id="NP_001256988.1">
    <property type="nucleotide sequence ID" value="NM_001270059.1"/>
</dbReference>
<dbReference type="PhylomeDB" id="E7EM25"/>
<organism evidence="2 3">
    <name type="scientific">Caenorhabditis elegans</name>
    <dbReference type="NCBI Taxonomy" id="6239"/>
    <lineage>
        <taxon>Eukaryota</taxon>
        <taxon>Metazoa</taxon>
        <taxon>Ecdysozoa</taxon>
        <taxon>Nematoda</taxon>
        <taxon>Chromadorea</taxon>
        <taxon>Rhabditida</taxon>
        <taxon>Rhabditina</taxon>
        <taxon>Rhabditomorpha</taxon>
        <taxon>Rhabditoidea</taxon>
        <taxon>Rhabditidae</taxon>
        <taxon>Peloderinae</taxon>
        <taxon>Caenorhabditis</taxon>
    </lineage>
</organism>
<dbReference type="PANTHER" id="PTHR21503:SF8">
    <property type="entry name" value="F-BOX ASSOCIATED DOMAIN-CONTAINING PROTEIN-RELATED"/>
    <property type="match status" value="1"/>
</dbReference>
<dbReference type="PROSITE" id="PS50181">
    <property type="entry name" value="FBOX"/>
    <property type="match status" value="1"/>
</dbReference>
<evidence type="ECO:0000313" key="2">
    <source>
        <dbReference type="EMBL" id="CCD64522.1"/>
    </source>
</evidence>
<dbReference type="eggNOG" id="ENOG502TJT8">
    <property type="taxonomic scope" value="Eukaryota"/>
</dbReference>
<keyword evidence="3" id="KW-1185">Reference proteome</keyword>
<dbReference type="AGR" id="WB:WBGene00206378"/>
<dbReference type="InParanoid" id="E7EM25"/>
<dbReference type="KEGG" id="cel:CELE_C14E2.11"/>
<dbReference type="AlphaFoldDB" id="E7EM25"/>
<dbReference type="FunCoup" id="E7EM25">
    <property type="interactions" value="828"/>
</dbReference>
<reference evidence="2 3" key="1">
    <citation type="journal article" date="1998" name="Science">
        <title>Genome sequence of the nematode C. elegans: a platform for investigating biology.</title>
        <authorList>
            <consortium name="The C. elegans sequencing consortium"/>
            <person name="Sulson J.E."/>
            <person name="Waterston R."/>
        </authorList>
    </citation>
    <scope>NUCLEOTIDE SEQUENCE [LARGE SCALE GENOMIC DNA]</scope>
    <source>
        <strain evidence="2 3">Bristol N2</strain>
    </source>
</reference>
<dbReference type="Proteomes" id="UP000001940">
    <property type="component" value="Chromosome X"/>
</dbReference>
<dbReference type="PaxDb" id="6239-C14E2.11"/>
<name>E7EM25_CAEEL</name>
<evidence type="ECO:0000313" key="4">
    <source>
        <dbReference type="WormBase" id="C14E2.11"/>
    </source>
</evidence>
<dbReference type="PANTHER" id="PTHR21503">
    <property type="entry name" value="F-BOX-CONTAINING HYPOTHETICAL PROTEIN C.ELEGANS"/>
    <property type="match status" value="1"/>
</dbReference>
<proteinExistence type="predicted"/>
<dbReference type="CTD" id="13219370"/>
<dbReference type="HOGENOM" id="CLU_049370_1_0_1"/>
<dbReference type="EMBL" id="BX284606">
    <property type="protein sequence ID" value="CCD64522.1"/>
    <property type="molecule type" value="Genomic_DNA"/>
</dbReference>
<dbReference type="OrthoDB" id="5799218at2759"/>
<accession>E7EM25</accession>
<dbReference type="WormBase" id="C14E2.11">
    <property type="protein sequence ID" value="CE45570"/>
    <property type="gene ID" value="WBGene00206378"/>
</dbReference>
<dbReference type="InterPro" id="IPR012885">
    <property type="entry name" value="F-box_Sdz-33"/>
</dbReference>
<feature type="domain" description="F-box" evidence="1">
    <location>
        <begin position="19"/>
        <end position="66"/>
    </location>
</feature>